<keyword evidence="1 2" id="KW-0812">Transmembrane</keyword>
<keyword evidence="1" id="KW-0472">Membrane</keyword>
<dbReference type="RefSeq" id="WP_090756983.1">
    <property type="nucleotide sequence ID" value="NZ_FNGE01000016.1"/>
</dbReference>
<keyword evidence="1" id="KW-1133">Transmembrane helix</keyword>
<evidence type="ECO:0000313" key="2">
    <source>
        <dbReference type="EMBL" id="SDL64705.1"/>
    </source>
</evidence>
<keyword evidence="3" id="KW-1185">Reference proteome</keyword>
<protein>
    <submittedName>
        <fullName evidence="2">Transmembrane transcriptional regulator (Anti-sigma factor RsiW)</fullName>
    </submittedName>
</protein>
<dbReference type="STRING" id="525640.SAMN04487971_11629"/>
<dbReference type="OrthoDB" id="7187254at2"/>
<name>A0A1G9LTE7_9RHOB</name>
<dbReference type="EMBL" id="FNGE01000016">
    <property type="protein sequence ID" value="SDL64705.1"/>
    <property type="molecule type" value="Genomic_DNA"/>
</dbReference>
<feature type="transmembrane region" description="Helical" evidence="1">
    <location>
        <begin position="86"/>
        <end position="106"/>
    </location>
</feature>
<accession>A0A1G9LTE7</accession>
<sequence>MLKDDPQITELDLDAYVDDQLSDLQRCEIEAHLGRNPEAAARVMRDMALQRELRRALAPPPAPPTLLKAGRRLARARRRDARLRRMLRLVPAVMLVSLGWLAHAGLTPLSVRESQASTPTPPMVTAALSAHEVSLLRAAMSSQPESALLDPDELRAATGIRLPGFDPSWTVRDAQVFPSPQGPGIEILFDTPRLGQVSHFAVRTGGFQVTMPRAHEAADQSITWFQIGETAHVLIAGAGRAEALLDASQGLSDTLY</sequence>
<gene>
    <name evidence="2" type="ORF">SAMN04487971_11629</name>
</gene>
<evidence type="ECO:0000256" key="1">
    <source>
        <dbReference type="SAM" id="Phobius"/>
    </source>
</evidence>
<proteinExistence type="predicted"/>
<dbReference type="AlphaFoldDB" id="A0A1G9LTE7"/>
<reference evidence="3" key="1">
    <citation type="submission" date="2016-10" db="EMBL/GenBank/DDBJ databases">
        <authorList>
            <person name="Varghese N."/>
            <person name="Submissions S."/>
        </authorList>
    </citation>
    <scope>NUCLEOTIDE SEQUENCE [LARGE SCALE GENOMIC DNA]</scope>
    <source>
        <strain evidence="3">CGMCC 1.7655</strain>
    </source>
</reference>
<organism evidence="2 3">
    <name type="scientific">Paracoccus chinensis</name>
    <dbReference type="NCBI Taxonomy" id="525640"/>
    <lineage>
        <taxon>Bacteria</taxon>
        <taxon>Pseudomonadati</taxon>
        <taxon>Pseudomonadota</taxon>
        <taxon>Alphaproteobacteria</taxon>
        <taxon>Rhodobacterales</taxon>
        <taxon>Paracoccaceae</taxon>
        <taxon>Paracoccus</taxon>
    </lineage>
</organism>
<evidence type="ECO:0000313" key="3">
    <source>
        <dbReference type="Proteomes" id="UP000199555"/>
    </source>
</evidence>
<dbReference type="Proteomes" id="UP000199555">
    <property type="component" value="Unassembled WGS sequence"/>
</dbReference>